<evidence type="ECO:0000313" key="2">
    <source>
        <dbReference type="Proteomes" id="UP000248856"/>
    </source>
</evidence>
<name>A0A328ZIH0_9BURK</name>
<comment type="caution">
    <text evidence="1">The sequence shown here is derived from an EMBL/GenBank/DDBJ whole genome shotgun (WGS) entry which is preliminary data.</text>
</comment>
<dbReference type="EMBL" id="QLTA01000007">
    <property type="protein sequence ID" value="RAR85125.1"/>
    <property type="molecule type" value="Genomic_DNA"/>
</dbReference>
<reference evidence="1 2" key="1">
    <citation type="submission" date="2018-06" db="EMBL/GenBank/DDBJ databases">
        <title>Genomic Encyclopedia of Archaeal and Bacterial Type Strains, Phase II (KMG-II): from individual species to whole genera.</title>
        <authorList>
            <person name="Goeker M."/>
        </authorList>
    </citation>
    <scope>NUCLEOTIDE SEQUENCE [LARGE SCALE GENOMIC DNA]</scope>
    <source>
        <strain evidence="1 2">CFPB 3232</strain>
    </source>
</reference>
<dbReference type="AlphaFoldDB" id="A0A328ZIH0"/>
<gene>
    <name evidence="1" type="ORF">AX018_100760</name>
</gene>
<evidence type="ECO:0000313" key="1">
    <source>
        <dbReference type="EMBL" id="RAR85125.1"/>
    </source>
</evidence>
<sequence length="103" mass="10912">MWQANDTVSICNGSVCVKYLTPSSNAVMWSPVGTTPDPGHGYKGVGESVTGTYIGDYFAINLWAPMETLIAEGWDFSGLDGVVYIEPMCTGNSEHDAKIGACG</sequence>
<keyword evidence="2" id="KW-1185">Reference proteome</keyword>
<dbReference type="Proteomes" id="UP000248856">
    <property type="component" value="Unassembled WGS sequence"/>
</dbReference>
<proteinExistence type="predicted"/>
<organism evidence="1 2">
    <name type="scientific">Paracidovorax anthurii</name>
    <dbReference type="NCBI Taxonomy" id="78229"/>
    <lineage>
        <taxon>Bacteria</taxon>
        <taxon>Pseudomonadati</taxon>
        <taxon>Pseudomonadota</taxon>
        <taxon>Betaproteobacteria</taxon>
        <taxon>Burkholderiales</taxon>
        <taxon>Comamonadaceae</taxon>
        <taxon>Paracidovorax</taxon>
    </lineage>
</organism>
<accession>A0A328ZIH0</accession>
<protein>
    <submittedName>
        <fullName evidence="1">Uncharacterized protein</fullName>
    </submittedName>
</protein>